<keyword evidence="1" id="KW-0472">Membrane</keyword>
<name>A0ABU3B7R7_9GAMM</name>
<reference evidence="2 3" key="1">
    <citation type="submission" date="2023-09" db="EMBL/GenBank/DDBJ databases">
        <authorList>
            <person name="Rey-Velasco X."/>
        </authorList>
    </citation>
    <scope>NUCLEOTIDE SEQUENCE [LARGE SCALE GENOMIC DNA]</scope>
    <source>
        <strain evidence="2 3">P385</strain>
    </source>
</reference>
<protein>
    <submittedName>
        <fullName evidence="2">Uncharacterized protein</fullName>
    </submittedName>
</protein>
<keyword evidence="1" id="KW-1133">Transmembrane helix</keyword>
<sequence>MKFPNHNLGPRLLAILALVAEAGHLALVASQAHALGAMQAALLMGVGLSGAVLIIVSLELRMIWHRLTRSGLVLGAIWLVMMTLAQSAAGSLTDLGLMLPIYLIAAAALAVSVTPLTQSHS</sequence>
<evidence type="ECO:0000256" key="1">
    <source>
        <dbReference type="SAM" id="Phobius"/>
    </source>
</evidence>
<feature type="transmembrane region" description="Helical" evidence="1">
    <location>
        <begin position="70"/>
        <end position="89"/>
    </location>
</feature>
<dbReference type="EMBL" id="JAVRHY010000006">
    <property type="protein sequence ID" value="MDT0618518.1"/>
    <property type="molecule type" value="Genomic_DNA"/>
</dbReference>
<feature type="transmembrane region" description="Helical" evidence="1">
    <location>
        <begin position="38"/>
        <end position="58"/>
    </location>
</feature>
<proteinExistence type="predicted"/>
<gene>
    <name evidence="2" type="ORF">RM531_08510</name>
</gene>
<evidence type="ECO:0000313" key="2">
    <source>
        <dbReference type="EMBL" id="MDT0618518.1"/>
    </source>
</evidence>
<dbReference type="RefSeq" id="WP_311658646.1">
    <property type="nucleotide sequence ID" value="NZ_JAVRHY010000006.1"/>
</dbReference>
<feature type="transmembrane region" description="Helical" evidence="1">
    <location>
        <begin position="95"/>
        <end position="116"/>
    </location>
</feature>
<dbReference type="Proteomes" id="UP001259982">
    <property type="component" value="Unassembled WGS sequence"/>
</dbReference>
<organism evidence="2 3">
    <name type="scientific">Spectribacter acetivorans</name>
    <dbReference type="NCBI Taxonomy" id="3075603"/>
    <lineage>
        <taxon>Bacteria</taxon>
        <taxon>Pseudomonadati</taxon>
        <taxon>Pseudomonadota</taxon>
        <taxon>Gammaproteobacteria</taxon>
        <taxon>Salinisphaerales</taxon>
        <taxon>Salinisphaeraceae</taxon>
        <taxon>Spectribacter</taxon>
    </lineage>
</organism>
<comment type="caution">
    <text evidence="2">The sequence shown here is derived from an EMBL/GenBank/DDBJ whole genome shotgun (WGS) entry which is preliminary data.</text>
</comment>
<keyword evidence="1" id="KW-0812">Transmembrane</keyword>
<accession>A0ABU3B7R7</accession>
<evidence type="ECO:0000313" key="3">
    <source>
        <dbReference type="Proteomes" id="UP001259982"/>
    </source>
</evidence>
<keyword evidence="3" id="KW-1185">Reference proteome</keyword>